<sequence>MFQATRRLLQHRQPLIKFIGKHTAPAKIDHTPHTHPASPVALPNSFAAYRQAVQQHGPLSTKAISGGYIGGHSGSELGPVAAGKGQYFDVSELPAKWHRVPWSQKEMEAIESGGASMW</sequence>
<dbReference type="Proteomes" id="UP000298493">
    <property type="component" value="Unassembled WGS sequence"/>
</dbReference>
<organism evidence="4 5">
    <name type="scientific">Venturia nashicola</name>
    <dbReference type="NCBI Taxonomy" id="86259"/>
    <lineage>
        <taxon>Eukaryota</taxon>
        <taxon>Fungi</taxon>
        <taxon>Dikarya</taxon>
        <taxon>Ascomycota</taxon>
        <taxon>Pezizomycotina</taxon>
        <taxon>Dothideomycetes</taxon>
        <taxon>Pleosporomycetidae</taxon>
        <taxon>Venturiales</taxon>
        <taxon>Venturiaceae</taxon>
        <taxon>Venturia</taxon>
    </lineage>
</organism>
<evidence type="ECO:0000256" key="3">
    <source>
        <dbReference type="ARBA" id="ARBA00043970"/>
    </source>
</evidence>
<dbReference type="InterPro" id="IPR020373">
    <property type="entry name" value="Kgd4/YMR-31"/>
</dbReference>
<dbReference type="Pfam" id="PF10937">
    <property type="entry name" value="Kgd4-YMR31"/>
    <property type="match status" value="1"/>
</dbReference>
<dbReference type="AlphaFoldDB" id="A0A4Z1P282"/>
<keyword evidence="2" id="KW-0496">Mitochondrion</keyword>
<gene>
    <name evidence="4" type="ORF">E6O75_ATG01776</name>
</gene>
<comment type="caution">
    <text evidence="4">The sequence shown here is derived from an EMBL/GenBank/DDBJ whole genome shotgun (WGS) entry which is preliminary data.</text>
</comment>
<proteinExistence type="inferred from homology"/>
<dbReference type="EMBL" id="SNSC02000025">
    <property type="protein sequence ID" value="TID13798.1"/>
    <property type="molecule type" value="Genomic_DNA"/>
</dbReference>
<dbReference type="GO" id="GO:0005739">
    <property type="term" value="C:mitochondrion"/>
    <property type="evidence" value="ECO:0007669"/>
    <property type="project" value="UniProtKB-SubCell"/>
</dbReference>
<dbReference type="PANTHER" id="PTHR31601:SF2">
    <property type="entry name" value="ALPHA-KETOGLUTARATE DEHYDROGENASE COMPONENT 4"/>
    <property type="match status" value="1"/>
</dbReference>
<protein>
    <submittedName>
        <fullName evidence="4">Uncharacterized protein</fullName>
    </submittedName>
</protein>
<comment type="subcellular location">
    <subcellularLocation>
        <location evidence="1">Mitochondrion</location>
    </subcellularLocation>
</comment>
<name>A0A4Z1P282_9PEZI</name>
<dbReference type="STRING" id="86259.A0A4Z1P282"/>
<reference evidence="4 5" key="1">
    <citation type="submission" date="2019-04" db="EMBL/GenBank/DDBJ databases">
        <title>High contiguity whole genome sequence and gene annotation resource for two Venturia nashicola isolates.</title>
        <authorList>
            <person name="Prokchorchik M."/>
            <person name="Won K."/>
            <person name="Lee Y."/>
            <person name="Choi E.D."/>
            <person name="Segonzac C."/>
            <person name="Sohn K.H."/>
        </authorList>
    </citation>
    <scope>NUCLEOTIDE SEQUENCE [LARGE SCALE GENOMIC DNA]</scope>
    <source>
        <strain evidence="4 5">PRI2</strain>
    </source>
</reference>
<dbReference type="OrthoDB" id="2116030at2759"/>
<dbReference type="PANTHER" id="PTHR31601">
    <property type="entry name" value="28S RIBOSOMAL PROTEIN S36, MITOCHONDRIAL"/>
    <property type="match status" value="1"/>
</dbReference>
<accession>A0A4Z1P282</accession>
<dbReference type="GO" id="GO:0006103">
    <property type="term" value="P:2-oxoglutarate metabolic process"/>
    <property type="evidence" value="ECO:0007669"/>
    <property type="project" value="InterPro"/>
</dbReference>
<evidence type="ECO:0000256" key="2">
    <source>
        <dbReference type="ARBA" id="ARBA00023128"/>
    </source>
</evidence>
<comment type="similarity">
    <text evidence="3">Belongs to the alpha-ketoglutarate dehydrogenase component 4 family.</text>
</comment>
<evidence type="ECO:0000313" key="4">
    <source>
        <dbReference type="EMBL" id="TID13798.1"/>
    </source>
</evidence>
<keyword evidence="5" id="KW-1185">Reference proteome</keyword>
<evidence type="ECO:0000313" key="5">
    <source>
        <dbReference type="Proteomes" id="UP000298493"/>
    </source>
</evidence>
<evidence type="ECO:0000256" key="1">
    <source>
        <dbReference type="ARBA" id="ARBA00004173"/>
    </source>
</evidence>
<dbReference type="GO" id="GO:0004591">
    <property type="term" value="F:oxoglutarate dehydrogenase (succinyl-transferring) activity"/>
    <property type="evidence" value="ECO:0007669"/>
    <property type="project" value="TreeGrafter"/>
</dbReference>